<dbReference type="Pfam" id="PF12796">
    <property type="entry name" value="Ank_2"/>
    <property type="match status" value="1"/>
</dbReference>
<keyword evidence="1" id="KW-0677">Repeat</keyword>
<sequence length="378" mass="41947">MAEVFVSDKAKADENARNGELEAVTAFLRRYPGHLHFKAPWYAEAGCDWSKPAAFNAKQIIKHKHWFVSWAEYAAFREQLESDVELQRFEAAVNAICDGDFAFLKRLLNEDAELVQRRSLRGHRATLLNYTGANGIEDWRQKTPANIVDIARLLLETGADTDAWGDMYGGTSTLGLVATSVHPVIAGVQEPLMDILIRHGADPNRAVAPNYTGGMLILACIHNGRYEPVHYLARHGAKVDLEGACALGDLEKVRALFDEAVSQKQNIGLTWACQYGHIPVVDFLLEKGLSVNTAINGTTPLLAAAFEGQLQMVIKLLDWGADIEAVNDYGGTALGQTLWCLYNHRCPDHLQIMELLINRGAIIKDDWQTYINEIRAHG</sequence>
<evidence type="ECO:0000256" key="2">
    <source>
        <dbReference type="ARBA" id="ARBA00023043"/>
    </source>
</evidence>
<dbReference type="PANTHER" id="PTHR24198:SF194">
    <property type="entry name" value="INVERSIN-A"/>
    <property type="match status" value="1"/>
</dbReference>
<dbReference type="InterPro" id="IPR036770">
    <property type="entry name" value="Ankyrin_rpt-contain_sf"/>
</dbReference>
<dbReference type="PROSITE" id="PS50088">
    <property type="entry name" value="ANK_REPEAT"/>
    <property type="match status" value="1"/>
</dbReference>
<protein>
    <recommendedName>
        <fullName evidence="6">Ankyrin repeat protein</fullName>
    </recommendedName>
</protein>
<dbReference type="SMART" id="SM00248">
    <property type="entry name" value="ANK"/>
    <property type="match status" value="5"/>
</dbReference>
<dbReference type="Proteomes" id="UP001500841">
    <property type="component" value="Unassembled WGS sequence"/>
</dbReference>
<evidence type="ECO:0008006" key="6">
    <source>
        <dbReference type="Google" id="ProtNLM"/>
    </source>
</evidence>
<reference evidence="5" key="1">
    <citation type="journal article" date="2019" name="Int. J. Syst. Evol. Microbiol.">
        <title>The Global Catalogue of Microorganisms (GCM) 10K type strain sequencing project: providing services to taxonomists for standard genome sequencing and annotation.</title>
        <authorList>
            <consortium name="The Broad Institute Genomics Platform"/>
            <consortium name="The Broad Institute Genome Sequencing Center for Infectious Disease"/>
            <person name="Wu L."/>
            <person name="Ma J."/>
        </authorList>
    </citation>
    <scope>NUCLEOTIDE SEQUENCE [LARGE SCALE GENOMIC DNA]</scope>
    <source>
        <strain evidence="5">JCM 17085</strain>
    </source>
</reference>
<proteinExistence type="predicted"/>
<dbReference type="SUPFAM" id="SSF48403">
    <property type="entry name" value="Ankyrin repeat"/>
    <property type="match status" value="1"/>
</dbReference>
<evidence type="ECO:0000313" key="4">
    <source>
        <dbReference type="EMBL" id="GAA4101470.1"/>
    </source>
</evidence>
<accession>A0ABP7X175</accession>
<evidence type="ECO:0000256" key="3">
    <source>
        <dbReference type="PROSITE-ProRule" id="PRU00023"/>
    </source>
</evidence>
<dbReference type="RefSeq" id="WP_345105686.1">
    <property type="nucleotide sequence ID" value="NZ_BAABCV010000010.1"/>
</dbReference>
<evidence type="ECO:0000256" key="1">
    <source>
        <dbReference type="ARBA" id="ARBA00022737"/>
    </source>
</evidence>
<keyword evidence="2 3" id="KW-0040">ANK repeat</keyword>
<name>A0ABP7X175_9SPHI</name>
<gene>
    <name evidence="4" type="ORF">GCM10022392_27740</name>
</gene>
<evidence type="ECO:0000313" key="5">
    <source>
        <dbReference type="Proteomes" id="UP001500841"/>
    </source>
</evidence>
<comment type="caution">
    <text evidence="4">The sequence shown here is derived from an EMBL/GenBank/DDBJ whole genome shotgun (WGS) entry which is preliminary data.</text>
</comment>
<organism evidence="4 5">
    <name type="scientific">Mucilaginibacter panaciglaebae</name>
    <dbReference type="NCBI Taxonomy" id="502331"/>
    <lineage>
        <taxon>Bacteria</taxon>
        <taxon>Pseudomonadati</taxon>
        <taxon>Bacteroidota</taxon>
        <taxon>Sphingobacteriia</taxon>
        <taxon>Sphingobacteriales</taxon>
        <taxon>Sphingobacteriaceae</taxon>
        <taxon>Mucilaginibacter</taxon>
    </lineage>
</organism>
<dbReference type="EMBL" id="BAABCV010000010">
    <property type="protein sequence ID" value="GAA4101470.1"/>
    <property type="molecule type" value="Genomic_DNA"/>
</dbReference>
<dbReference type="InterPro" id="IPR002110">
    <property type="entry name" value="Ankyrin_rpt"/>
</dbReference>
<feature type="repeat" description="ANK" evidence="3">
    <location>
        <begin position="296"/>
        <end position="328"/>
    </location>
</feature>
<dbReference type="PANTHER" id="PTHR24198">
    <property type="entry name" value="ANKYRIN REPEAT AND PROTEIN KINASE DOMAIN-CONTAINING PROTEIN"/>
    <property type="match status" value="1"/>
</dbReference>
<dbReference type="PROSITE" id="PS50297">
    <property type="entry name" value="ANK_REP_REGION"/>
    <property type="match status" value="1"/>
</dbReference>
<keyword evidence="5" id="KW-1185">Reference proteome</keyword>
<dbReference type="Gene3D" id="1.25.40.20">
    <property type="entry name" value="Ankyrin repeat-containing domain"/>
    <property type="match status" value="2"/>
</dbReference>